<sequence length="137" mass="14657">LSPPSAPLARRQFWEARCAPKYDGAVPADVLSTLLLRHASAEVSMDSREAIMRRLARLERAEKLLVAAAELDRCGAEVRRAGGLRAWVASVQMEGGPEAAAQRPGPIVVKPAALASTWGSLDTTAYLPQRGAAWRAA</sequence>
<proteinExistence type="predicted"/>
<evidence type="ECO:0000313" key="2">
    <source>
        <dbReference type="Proteomes" id="UP001189429"/>
    </source>
</evidence>
<gene>
    <name evidence="1" type="ORF">PCOR1329_LOCUS81243</name>
</gene>
<evidence type="ECO:0000313" key="1">
    <source>
        <dbReference type="EMBL" id="CAK0905562.1"/>
    </source>
</evidence>
<name>A0ABN9XZH1_9DINO</name>
<reference evidence="1" key="1">
    <citation type="submission" date="2023-10" db="EMBL/GenBank/DDBJ databases">
        <authorList>
            <person name="Chen Y."/>
            <person name="Shah S."/>
            <person name="Dougan E. K."/>
            <person name="Thang M."/>
            <person name="Chan C."/>
        </authorList>
    </citation>
    <scope>NUCLEOTIDE SEQUENCE [LARGE SCALE GENOMIC DNA]</scope>
</reference>
<comment type="caution">
    <text evidence="1">The sequence shown here is derived from an EMBL/GenBank/DDBJ whole genome shotgun (WGS) entry which is preliminary data.</text>
</comment>
<dbReference type="EMBL" id="CAUYUJ010021581">
    <property type="protein sequence ID" value="CAK0905562.1"/>
    <property type="molecule type" value="Genomic_DNA"/>
</dbReference>
<accession>A0ABN9XZH1</accession>
<organism evidence="1 2">
    <name type="scientific">Prorocentrum cordatum</name>
    <dbReference type="NCBI Taxonomy" id="2364126"/>
    <lineage>
        <taxon>Eukaryota</taxon>
        <taxon>Sar</taxon>
        <taxon>Alveolata</taxon>
        <taxon>Dinophyceae</taxon>
        <taxon>Prorocentrales</taxon>
        <taxon>Prorocentraceae</taxon>
        <taxon>Prorocentrum</taxon>
    </lineage>
</organism>
<protein>
    <submittedName>
        <fullName evidence="1">Uncharacterized protein</fullName>
    </submittedName>
</protein>
<feature type="non-terminal residue" evidence="1">
    <location>
        <position position="1"/>
    </location>
</feature>
<keyword evidence="2" id="KW-1185">Reference proteome</keyword>
<dbReference type="Proteomes" id="UP001189429">
    <property type="component" value="Unassembled WGS sequence"/>
</dbReference>